<dbReference type="GO" id="GO:0043240">
    <property type="term" value="C:Fanconi anaemia nuclear complex"/>
    <property type="evidence" value="ECO:0007669"/>
    <property type="project" value="InterPro"/>
</dbReference>
<protein>
    <submittedName>
        <fullName evidence="3">FA complementation group E</fullName>
    </submittedName>
</protein>
<keyword evidence="4" id="KW-1185">Reference proteome</keyword>
<name>A0A8C3G3L7_CYCLU</name>
<accession>A0A8C3G3L7</accession>
<sequence>MFLSRFDGQAKLLVRSLLCGPAGAHRALDVFHQQQRVNPDMSLSPFMETLCQDEVTSPLAEAQPLTVKPLVCLFPALFKRNLLSFIYLVHSVLPRITVLRLLKCLSQDPHPSPWVMALVRQLERNLGTHNDHPLCTPLCSQRLKELSKHLVGFANTGGWAMCFSDPTVDSDSQHASGLSELGTQRKRKGSFLTLDSDCEETEQQIKRMKMDVCGSEHRDVDELSAKETERLESEAPAETLGEELQAAADGPCEALPEHIKEFVLQIKELLESQTEWDQISMDVLNDCDPGQVEVLCSMLSLPDLPEQTLPNLCSSILAPALDFSYSTAATLIKSLLLQKVLSLSEPASRCLVTAVTSLCSRYPRPTCHALIGPLLEEKNMGNLQAELLNRLIEGCLDSHYILQVMTFKISWTEAVLSVIHSLLDSKPDFSEELFTQFSDQLLSQSPQFTKSVKFAKMMLTVLTKYNSHVTAHKHSLQGCLMVNETFLKKSLQAALRRITQ</sequence>
<gene>
    <name evidence="3" type="primary">fance</name>
</gene>
<reference evidence="3" key="2">
    <citation type="submission" date="2025-09" db="UniProtKB">
        <authorList>
            <consortium name="Ensembl"/>
        </authorList>
    </citation>
    <scope>IDENTIFICATION</scope>
</reference>
<evidence type="ECO:0000313" key="3">
    <source>
        <dbReference type="Ensembl" id="ENSCLMP00005032003.1"/>
    </source>
</evidence>
<dbReference type="Gene3D" id="1.25.40.480">
    <property type="match status" value="1"/>
</dbReference>
<feature type="domain" description="Fanconi Anaemia group E protein C-terminal" evidence="2">
    <location>
        <begin position="260"/>
        <end position="497"/>
    </location>
</feature>
<evidence type="ECO:0000256" key="1">
    <source>
        <dbReference type="SAM" id="MobiDB-lite"/>
    </source>
</evidence>
<dbReference type="Ensembl" id="ENSCLMT00005033372.1">
    <property type="protein sequence ID" value="ENSCLMP00005032003.1"/>
    <property type="gene ID" value="ENSCLMG00005015432.1"/>
</dbReference>
<dbReference type="InterPro" id="IPR021025">
    <property type="entry name" value="Fanconi_anaemia_gr_E_prot_C"/>
</dbReference>
<proteinExistence type="predicted"/>
<dbReference type="PANTHER" id="PTHR32094">
    <property type="entry name" value="FANCONI ANEMIA GROUP E PROTEIN"/>
    <property type="match status" value="1"/>
</dbReference>
<dbReference type="GO" id="GO:0036297">
    <property type="term" value="P:interstrand cross-link repair"/>
    <property type="evidence" value="ECO:0007669"/>
    <property type="project" value="InterPro"/>
</dbReference>
<organism evidence="3 4">
    <name type="scientific">Cyclopterus lumpus</name>
    <name type="common">Lumpsucker</name>
    <dbReference type="NCBI Taxonomy" id="8103"/>
    <lineage>
        <taxon>Eukaryota</taxon>
        <taxon>Metazoa</taxon>
        <taxon>Chordata</taxon>
        <taxon>Craniata</taxon>
        <taxon>Vertebrata</taxon>
        <taxon>Euteleostomi</taxon>
        <taxon>Actinopterygii</taxon>
        <taxon>Neopterygii</taxon>
        <taxon>Teleostei</taxon>
        <taxon>Neoteleostei</taxon>
        <taxon>Acanthomorphata</taxon>
        <taxon>Eupercaria</taxon>
        <taxon>Perciformes</taxon>
        <taxon>Cottioidei</taxon>
        <taxon>Cottales</taxon>
        <taxon>Cyclopteridae</taxon>
        <taxon>Cyclopterus</taxon>
    </lineage>
</organism>
<dbReference type="AlphaFoldDB" id="A0A8C3G3L7"/>
<evidence type="ECO:0000313" key="4">
    <source>
        <dbReference type="Proteomes" id="UP000694565"/>
    </source>
</evidence>
<dbReference type="Proteomes" id="UP000694565">
    <property type="component" value="Unplaced"/>
</dbReference>
<reference evidence="3" key="1">
    <citation type="submission" date="2025-08" db="UniProtKB">
        <authorList>
            <consortium name="Ensembl"/>
        </authorList>
    </citation>
    <scope>IDENTIFICATION</scope>
</reference>
<feature type="compositionally biased region" description="Basic and acidic residues" evidence="1">
    <location>
        <begin position="216"/>
        <end position="233"/>
    </location>
</feature>
<feature type="region of interest" description="Disordered" evidence="1">
    <location>
        <begin position="216"/>
        <end position="236"/>
    </location>
</feature>
<dbReference type="InterPro" id="IPR039685">
    <property type="entry name" value="FANCE"/>
</dbReference>
<dbReference type="Pfam" id="PF11510">
    <property type="entry name" value="FA_FANCE"/>
    <property type="match status" value="1"/>
</dbReference>
<evidence type="ECO:0000259" key="2">
    <source>
        <dbReference type="Pfam" id="PF11510"/>
    </source>
</evidence>
<dbReference type="GeneTree" id="ENSGT00390000000705"/>
<dbReference type="CDD" id="cd07439">
    <property type="entry name" value="FANCE_c-term"/>
    <property type="match status" value="1"/>
</dbReference>
<dbReference type="PANTHER" id="PTHR32094:SF5">
    <property type="entry name" value="FANCONI ANEMIA GROUP E PROTEIN"/>
    <property type="match status" value="1"/>
</dbReference>